<sequence length="432" mass="47922">MKLYKFISILCIIMLSGCSFGTSKSNDHSTALDNKEKIPTRVRDMIAQGPGKYSGDKYDEKKVETELDKLDKDASKAEVFNRVVDLVGEDYASVDKAMKNIATDFTFNPNTPGTDVEAPEAKNYNISILLDASGSMAGQVSGGKKMDVAKEAIQTFVSSFPKEANVSLIAYGHKGSNSEKDKQRSCKSIEEIYPLGTYNKSSFNKSLNQVDATGWTPLGSAIKQSGEMLKANSDQKNKNLVYIVSDGLETCGGNPAKEAKALQNDGISAKVNIIGFDVNNSEQQSLKEVAEAGGGTFTSASSKEGLKSYFRGEYNQLILDWYGYNTKVTGEIVEQASKRQSKLYDLSSKAYDIQEQEKDRADKAIEYLRNKGYRQIDTYEYSDKRTGRLFDYFKGMVGNIESKLIENSNKIEEKIDEKSQKNIDDLEDKIED</sequence>
<evidence type="ECO:0000256" key="1">
    <source>
        <dbReference type="SAM" id="SignalP"/>
    </source>
</evidence>
<name>A0ABV8JF97_9BACL</name>
<dbReference type="EMBL" id="JBHSAP010000004">
    <property type="protein sequence ID" value="MFC4075477.1"/>
    <property type="molecule type" value="Genomic_DNA"/>
</dbReference>
<dbReference type="InterPro" id="IPR036465">
    <property type="entry name" value="vWFA_dom_sf"/>
</dbReference>
<evidence type="ECO:0000259" key="2">
    <source>
        <dbReference type="PROSITE" id="PS50234"/>
    </source>
</evidence>
<feature type="domain" description="VWFA" evidence="2">
    <location>
        <begin position="125"/>
        <end position="317"/>
    </location>
</feature>
<dbReference type="RefSeq" id="WP_380701429.1">
    <property type="nucleotide sequence ID" value="NZ_JBHSAP010000004.1"/>
</dbReference>
<dbReference type="PROSITE" id="PS50234">
    <property type="entry name" value="VWFA"/>
    <property type="match status" value="1"/>
</dbReference>
<gene>
    <name evidence="3" type="ORF">ACFOUO_01480</name>
</gene>
<dbReference type="SMART" id="SM00327">
    <property type="entry name" value="VWA"/>
    <property type="match status" value="1"/>
</dbReference>
<feature type="signal peptide" evidence="1">
    <location>
        <begin position="1"/>
        <end position="21"/>
    </location>
</feature>
<protein>
    <submittedName>
        <fullName evidence="3">VWA domain-containing protein</fullName>
    </submittedName>
</protein>
<dbReference type="Gene3D" id="3.40.50.410">
    <property type="entry name" value="von Willebrand factor, type A domain"/>
    <property type="match status" value="1"/>
</dbReference>
<dbReference type="Pfam" id="PF00092">
    <property type="entry name" value="VWA"/>
    <property type="match status" value="1"/>
</dbReference>
<dbReference type="InterPro" id="IPR002035">
    <property type="entry name" value="VWF_A"/>
</dbReference>
<comment type="caution">
    <text evidence="3">The sequence shown here is derived from an EMBL/GenBank/DDBJ whole genome shotgun (WGS) entry which is preliminary data.</text>
</comment>
<dbReference type="Proteomes" id="UP001595843">
    <property type="component" value="Unassembled WGS sequence"/>
</dbReference>
<reference evidence="4" key="1">
    <citation type="journal article" date="2019" name="Int. J. Syst. Evol. Microbiol.">
        <title>The Global Catalogue of Microorganisms (GCM) 10K type strain sequencing project: providing services to taxonomists for standard genome sequencing and annotation.</title>
        <authorList>
            <consortium name="The Broad Institute Genomics Platform"/>
            <consortium name="The Broad Institute Genome Sequencing Center for Infectious Disease"/>
            <person name="Wu L."/>
            <person name="Ma J."/>
        </authorList>
    </citation>
    <scope>NUCLEOTIDE SEQUENCE [LARGE SCALE GENOMIC DNA]</scope>
    <source>
        <strain evidence="4">IBRC-M 10813</strain>
    </source>
</reference>
<dbReference type="PROSITE" id="PS51257">
    <property type="entry name" value="PROKAR_LIPOPROTEIN"/>
    <property type="match status" value="1"/>
</dbReference>
<dbReference type="SUPFAM" id="SSF53300">
    <property type="entry name" value="vWA-like"/>
    <property type="match status" value="1"/>
</dbReference>
<organism evidence="3 4">
    <name type="scientific">Salinithrix halophila</name>
    <dbReference type="NCBI Taxonomy" id="1485204"/>
    <lineage>
        <taxon>Bacteria</taxon>
        <taxon>Bacillati</taxon>
        <taxon>Bacillota</taxon>
        <taxon>Bacilli</taxon>
        <taxon>Bacillales</taxon>
        <taxon>Thermoactinomycetaceae</taxon>
        <taxon>Salinithrix</taxon>
    </lineage>
</organism>
<keyword evidence="4" id="KW-1185">Reference proteome</keyword>
<feature type="chain" id="PRO_5046870852" evidence="1">
    <location>
        <begin position="22"/>
        <end position="432"/>
    </location>
</feature>
<accession>A0ABV8JF97</accession>
<proteinExistence type="predicted"/>
<keyword evidence="1" id="KW-0732">Signal</keyword>
<evidence type="ECO:0000313" key="3">
    <source>
        <dbReference type="EMBL" id="MFC4075477.1"/>
    </source>
</evidence>
<evidence type="ECO:0000313" key="4">
    <source>
        <dbReference type="Proteomes" id="UP001595843"/>
    </source>
</evidence>